<dbReference type="EMBL" id="ML179054">
    <property type="protein sequence ID" value="THV04588.1"/>
    <property type="molecule type" value="Genomic_DNA"/>
</dbReference>
<name>A0A4S8MNQ4_DENBC</name>
<gene>
    <name evidence="2" type="ORF">K435DRAFT_790810</name>
</gene>
<keyword evidence="3" id="KW-1185">Reference proteome</keyword>
<feature type="compositionally biased region" description="Low complexity" evidence="1">
    <location>
        <begin position="269"/>
        <end position="319"/>
    </location>
</feature>
<dbReference type="Proteomes" id="UP000297245">
    <property type="component" value="Unassembled WGS sequence"/>
</dbReference>
<feature type="compositionally biased region" description="Polar residues" evidence="1">
    <location>
        <begin position="323"/>
        <end position="345"/>
    </location>
</feature>
<evidence type="ECO:0000313" key="2">
    <source>
        <dbReference type="EMBL" id="THV04588.1"/>
    </source>
</evidence>
<proteinExistence type="predicted"/>
<reference evidence="2 3" key="1">
    <citation type="journal article" date="2019" name="Nat. Ecol. Evol.">
        <title>Megaphylogeny resolves global patterns of mushroom evolution.</title>
        <authorList>
            <person name="Varga T."/>
            <person name="Krizsan K."/>
            <person name="Foldi C."/>
            <person name="Dima B."/>
            <person name="Sanchez-Garcia M."/>
            <person name="Sanchez-Ramirez S."/>
            <person name="Szollosi G.J."/>
            <person name="Szarkandi J.G."/>
            <person name="Papp V."/>
            <person name="Albert L."/>
            <person name="Andreopoulos W."/>
            <person name="Angelini C."/>
            <person name="Antonin V."/>
            <person name="Barry K.W."/>
            <person name="Bougher N.L."/>
            <person name="Buchanan P."/>
            <person name="Buyck B."/>
            <person name="Bense V."/>
            <person name="Catcheside P."/>
            <person name="Chovatia M."/>
            <person name="Cooper J."/>
            <person name="Damon W."/>
            <person name="Desjardin D."/>
            <person name="Finy P."/>
            <person name="Geml J."/>
            <person name="Haridas S."/>
            <person name="Hughes K."/>
            <person name="Justo A."/>
            <person name="Karasinski D."/>
            <person name="Kautmanova I."/>
            <person name="Kiss B."/>
            <person name="Kocsube S."/>
            <person name="Kotiranta H."/>
            <person name="LaButti K.M."/>
            <person name="Lechner B.E."/>
            <person name="Liimatainen K."/>
            <person name="Lipzen A."/>
            <person name="Lukacs Z."/>
            <person name="Mihaltcheva S."/>
            <person name="Morgado L.N."/>
            <person name="Niskanen T."/>
            <person name="Noordeloos M.E."/>
            <person name="Ohm R.A."/>
            <person name="Ortiz-Santana B."/>
            <person name="Ovrebo C."/>
            <person name="Racz N."/>
            <person name="Riley R."/>
            <person name="Savchenko A."/>
            <person name="Shiryaev A."/>
            <person name="Soop K."/>
            <person name="Spirin V."/>
            <person name="Szebenyi C."/>
            <person name="Tomsovsky M."/>
            <person name="Tulloss R.E."/>
            <person name="Uehling J."/>
            <person name="Grigoriev I.V."/>
            <person name="Vagvolgyi C."/>
            <person name="Papp T."/>
            <person name="Martin F.M."/>
            <person name="Miettinen O."/>
            <person name="Hibbett D.S."/>
            <person name="Nagy L.G."/>
        </authorList>
    </citation>
    <scope>NUCLEOTIDE SEQUENCE [LARGE SCALE GENOMIC DNA]</scope>
    <source>
        <strain evidence="2 3">CBS 962.96</strain>
    </source>
</reference>
<dbReference type="AlphaFoldDB" id="A0A4S8MNQ4"/>
<evidence type="ECO:0000313" key="3">
    <source>
        <dbReference type="Proteomes" id="UP000297245"/>
    </source>
</evidence>
<accession>A0A4S8MNQ4</accession>
<evidence type="ECO:0000256" key="1">
    <source>
        <dbReference type="SAM" id="MobiDB-lite"/>
    </source>
</evidence>
<sequence>MPLFGSDSTLCTSQDLDSILRTHILKKITKLPKAGLPSCTYEEIRDAIGSRAKEDVEKDGRRNVLNFALSSVYPSSFLPAEMDILKEALGRVLFHVDVLQRLSNKYIEDTHLNFFLAWAWSVGIKCDPPFFTWAKKLIQPLVRAAEKGMQKYLKMLRKAASVARCPDTLQFHYEAPAVEPPSQDSFELQMVTTTVPELPLESGCSDSVDAPPSVTPTKSTVVSTQLLSPRSSPARPYKLRPRAALPRRDPSYRYGRVFGSPKSTVLGISPVRRSPRRSIQASSSHAATASTSSSSRRIVGARSSLLRSATATASTSSRRTSTEAKFSTHTISTRASSSTYSNGLL</sequence>
<organism evidence="2 3">
    <name type="scientific">Dendrothele bispora (strain CBS 962.96)</name>
    <dbReference type="NCBI Taxonomy" id="1314807"/>
    <lineage>
        <taxon>Eukaryota</taxon>
        <taxon>Fungi</taxon>
        <taxon>Dikarya</taxon>
        <taxon>Basidiomycota</taxon>
        <taxon>Agaricomycotina</taxon>
        <taxon>Agaricomycetes</taxon>
        <taxon>Agaricomycetidae</taxon>
        <taxon>Agaricales</taxon>
        <taxon>Agaricales incertae sedis</taxon>
        <taxon>Dendrothele</taxon>
    </lineage>
</organism>
<feature type="region of interest" description="Disordered" evidence="1">
    <location>
        <begin position="201"/>
        <end position="345"/>
    </location>
</feature>
<protein>
    <submittedName>
        <fullName evidence="2">Uncharacterized protein</fullName>
    </submittedName>
</protein>
<feature type="compositionally biased region" description="Low complexity" evidence="1">
    <location>
        <begin position="211"/>
        <end position="224"/>
    </location>
</feature>